<accession>A0A9W4K3L5</accession>
<evidence type="ECO:0000256" key="1">
    <source>
        <dbReference type="SAM" id="SignalP"/>
    </source>
</evidence>
<dbReference type="OrthoDB" id="10044044at2759"/>
<feature type="chain" id="PRO_5040897378" evidence="1">
    <location>
        <begin position="21"/>
        <end position="338"/>
    </location>
</feature>
<dbReference type="EMBL" id="CAJVPD010000304">
    <property type="protein sequence ID" value="CAG8429207.1"/>
    <property type="molecule type" value="Genomic_DNA"/>
</dbReference>
<dbReference type="AlphaFoldDB" id="A0A9W4K3L5"/>
<comment type="caution">
    <text evidence="2">The sequence shown here is derived from an EMBL/GenBank/DDBJ whole genome shotgun (WGS) entry which is preliminary data.</text>
</comment>
<evidence type="ECO:0000313" key="3">
    <source>
        <dbReference type="Proteomes" id="UP001152592"/>
    </source>
</evidence>
<organism evidence="2 3">
    <name type="scientific">Penicillium salamii</name>
    <dbReference type="NCBI Taxonomy" id="1612424"/>
    <lineage>
        <taxon>Eukaryota</taxon>
        <taxon>Fungi</taxon>
        <taxon>Dikarya</taxon>
        <taxon>Ascomycota</taxon>
        <taxon>Pezizomycotina</taxon>
        <taxon>Eurotiomycetes</taxon>
        <taxon>Eurotiomycetidae</taxon>
        <taxon>Eurotiales</taxon>
        <taxon>Aspergillaceae</taxon>
        <taxon>Penicillium</taxon>
    </lineage>
</organism>
<reference evidence="2" key="1">
    <citation type="submission" date="2021-07" db="EMBL/GenBank/DDBJ databases">
        <authorList>
            <person name="Branca A.L. A."/>
        </authorList>
    </citation>
    <scope>NUCLEOTIDE SEQUENCE</scope>
</reference>
<feature type="signal peptide" evidence="1">
    <location>
        <begin position="1"/>
        <end position="20"/>
    </location>
</feature>
<proteinExistence type="predicted"/>
<dbReference type="Proteomes" id="UP001152592">
    <property type="component" value="Unassembled WGS sequence"/>
</dbReference>
<protein>
    <submittedName>
        <fullName evidence="2">Uncharacterized protein</fullName>
    </submittedName>
</protein>
<sequence length="338" mass="38052">MRRVSTSIQLLLFLTAQVLGKDDFNFDPDENHRPRNVTGLDYYYYPWIGSYYNGSVVFTVSDIERKDDRADYEIEKVPKLELCEQLQNITYTWSYPAILAITETESEDERPKNTNPIDVSLYTSYSNFTKYFNDYMDSGGMQITEMPFVFQSIEMSRYSYPASESTKPEFNLTVAEESGNGLPFRVTGISELERNPLDTLQMNMSTCFRTEGWWGASPISLNNSLGIPGVTNPALQLAFDDSSASFSIGSWFVANTLAEEGQETPRIFGRVTIEFLGRIDAARSDVLNKGTPVTWTPSLGFGNNSRSLDHESGAFVTAGVNIRWIWVIVAAVLACIFI</sequence>
<gene>
    <name evidence="2" type="ORF">PSALAMII_LOCUS10743</name>
</gene>
<keyword evidence="1" id="KW-0732">Signal</keyword>
<evidence type="ECO:0000313" key="2">
    <source>
        <dbReference type="EMBL" id="CAG8429207.1"/>
    </source>
</evidence>
<name>A0A9W4K3L5_9EURO</name>